<dbReference type="GO" id="GO:0046872">
    <property type="term" value="F:metal ion binding"/>
    <property type="evidence" value="ECO:0007669"/>
    <property type="project" value="UniProtKB-UniRule"/>
</dbReference>
<accession>A0A4S4C2U2</accession>
<keyword evidence="3 10" id="KW-0285">Flavoprotein</keyword>
<keyword evidence="6 10" id="KW-0274">FAD</keyword>
<sequence length="319" mass="34447">MNMHTFQAMSTEFRTIGLSAHSQRQAESWFSFIEKSLSRFRESSELSALNRSEGRPFLASALLYQATSVADRYFRETGGLFNPYVGRALVASGYSDSLESAKRTAHVANNAAAVPGTPEEPAELDRRMMGIRLHPDVSLDLGGIAKGWSAEQLAGMLQREGVRVGAIDAGGDLALWGTPEGGWEIAIGDPFAEERELAHLRLKRSAGIATSSVMKRRWGAAGSERHHLIDPRTMKPADTDLAQVTVLAPTLTEAEVYAKCLLLLGAEVGMAWLEARKPAFGYVAVGRDGQVFRGGALADYEDADERTGRGGTVNHAAAI</sequence>
<reference evidence="13 14" key="1">
    <citation type="submission" date="2019-04" db="EMBL/GenBank/DDBJ databases">
        <title>Cohnella sp. nov. isolated from preserved vegetables.</title>
        <authorList>
            <person name="Lin S.-Y."/>
            <person name="Hung M.-H."/>
            <person name="Young C.-C."/>
        </authorList>
    </citation>
    <scope>NUCLEOTIDE SEQUENCE [LARGE SCALE GENOMIC DNA]</scope>
    <source>
        <strain evidence="13 14">CC-MHH1044</strain>
    </source>
</reference>
<dbReference type="InterPro" id="IPR001849">
    <property type="entry name" value="PH_domain"/>
</dbReference>
<gene>
    <name evidence="13" type="ORF">E6C55_11265</name>
</gene>
<proteinExistence type="inferred from homology"/>
<evidence type="ECO:0000256" key="6">
    <source>
        <dbReference type="ARBA" id="ARBA00022827"/>
    </source>
</evidence>
<evidence type="ECO:0000256" key="10">
    <source>
        <dbReference type="PIRNR" id="PIRNR006268"/>
    </source>
</evidence>
<dbReference type="EC" id="2.7.1.180" evidence="1 10"/>
<dbReference type="AlphaFoldDB" id="A0A4S4C2U2"/>
<evidence type="ECO:0000256" key="4">
    <source>
        <dbReference type="ARBA" id="ARBA00022679"/>
    </source>
</evidence>
<evidence type="ECO:0000256" key="1">
    <source>
        <dbReference type="ARBA" id="ARBA00011955"/>
    </source>
</evidence>
<keyword evidence="4 10" id="KW-0808">Transferase</keyword>
<evidence type="ECO:0000313" key="14">
    <source>
        <dbReference type="Proteomes" id="UP000310636"/>
    </source>
</evidence>
<comment type="cofactor">
    <cofactor evidence="11">
        <name>Mg(2+)</name>
        <dbReference type="ChEBI" id="CHEBI:18420"/>
    </cofactor>
    <cofactor evidence="11">
        <name>Mn(2+)</name>
        <dbReference type="ChEBI" id="CHEBI:29035"/>
    </cofactor>
    <text evidence="11">Magnesium. Can also use manganese.</text>
</comment>
<dbReference type="Pfam" id="PF02424">
    <property type="entry name" value="ApbE"/>
    <property type="match status" value="1"/>
</dbReference>
<dbReference type="OrthoDB" id="9778595at2"/>
<dbReference type="SUPFAM" id="SSF143631">
    <property type="entry name" value="ApbE-like"/>
    <property type="match status" value="1"/>
</dbReference>
<dbReference type="InterPro" id="IPR024932">
    <property type="entry name" value="ApbE"/>
</dbReference>
<evidence type="ECO:0000256" key="8">
    <source>
        <dbReference type="ARBA" id="ARBA00031306"/>
    </source>
</evidence>
<dbReference type="PIRSF" id="PIRSF006268">
    <property type="entry name" value="ApbE"/>
    <property type="match status" value="1"/>
</dbReference>
<feature type="binding site" evidence="11">
    <location>
        <position position="143"/>
    </location>
    <ligand>
        <name>Mg(2+)</name>
        <dbReference type="ChEBI" id="CHEBI:18420"/>
    </ligand>
</feature>
<dbReference type="GO" id="GO:0016740">
    <property type="term" value="F:transferase activity"/>
    <property type="evidence" value="ECO:0007669"/>
    <property type="project" value="UniProtKB-UniRule"/>
</dbReference>
<evidence type="ECO:0000256" key="3">
    <source>
        <dbReference type="ARBA" id="ARBA00022630"/>
    </source>
</evidence>
<dbReference type="EMBL" id="SSOB01000012">
    <property type="protein sequence ID" value="THF79904.1"/>
    <property type="molecule type" value="Genomic_DNA"/>
</dbReference>
<dbReference type="PANTHER" id="PTHR30040:SF2">
    <property type="entry name" value="FAD:PROTEIN FMN TRANSFERASE"/>
    <property type="match status" value="1"/>
</dbReference>
<evidence type="ECO:0000256" key="11">
    <source>
        <dbReference type="PIRSR" id="PIRSR006268-2"/>
    </source>
</evidence>
<evidence type="ECO:0000256" key="2">
    <source>
        <dbReference type="ARBA" id="ARBA00016337"/>
    </source>
</evidence>
<dbReference type="Proteomes" id="UP000310636">
    <property type="component" value="Unassembled WGS sequence"/>
</dbReference>
<organism evidence="13 14">
    <name type="scientific">Cohnella fermenti</name>
    <dbReference type="NCBI Taxonomy" id="2565925"/>
    <lineage>
        <taxon>Bacteria</taxon>
        <taxon>Bacillati</taxon>
        <taxon>Bacillota</taxon>
        <taxon>Bacilli</taxon>
        <taxon>Bacillales</taxon>
        <taxon>Paenibacillaceae</taxon>
        <taxon>Cohnella</taxon>
    </lineage>
</organism>
<evidence type="ECO:0000256" key="5">
    <source>
        <dbReference type="ARBA" id="ARBA00022723"/>
    </source>
</evidence>
<dbReference type="Gene3D" id="3.10.520.10">
    <property type="entry name" value="ApbE-like domains"/>
    <property type="match status" value="1"/>
</dbReference>
<comment type="caution">
    <text evidence="13">The sequence shown here is derived from an EMBL/GenBank/DDBJ whole genome shotgun (WGS) entry which is preliminary data.</text>
</comment>
<dbReference type="PANTHER" id="PTHR30040">
    <property type="entry name" value="THIAMINE BIOSYNTHESIS LIPOPROTEIN APBE"/>
    <property type="match status" value="1"/>
</dbReference>
<keyword evidence="14" id="KW-1185">Reference proteome</keyword>
<feature type="domain" description="PH" evidence="12">
    <location>
        <begin position="1"/>
        <end position="38"/>
    </location>
</feature>
<protein>
    <recommendedName>
        <fullName evidence="2 10">FAD:protein FMN transferase</fullName>
        <ecNumber evidence="1 10">2.7.1.180</ecNumber>
    </recommendedName>
    <alternativeName>
        <fullName evidence="8 10">Flavin transferase</fullName>
    </alternativeName>
</protein>
<dbReference type="InterPro" id="IPR003374">
    <property type="entry name" value="ApbE-like_sf"/>
</dbReference>
<keyword evidence="5 10" id="KW-0479">Metal-binding</keyword>
<dbReference type="PROSITE" id="PS50003">
    <property type="entry name" value="PH_DOMAIN"/>
    <property type="match status" value="1"/>
</dbReference>
<comment type="similarity">
    <text evidence="10">Belongs to the ApbE family.</text>
</comment>
<name>A0A4S4C2U2_9BACL</name>
<keyword evidence="7 10" id="KW-0460">Magnesium</keyword>
<evidence type="ECO:0000313" key="13">
    <source>
        <dbReference type="EMBL" id="THF79904.1"/>
    </source>
</evidence>
<evidence type="ECO:0000256" key="7">
    <source>
        <dbReference type="ARBA" id="ARBA00022842"/>
    </source>
</evidence>
<comment type="catalytic activity">
    <reaction evidence="9 10">
        <text>L-threonyl-[protein] + FAD = FMN-L-threonyl-[protein] + AMP + H(+)</text>
        <dbReference type="Rhea" id="RHEA:36847"/>
        <dbReference type="Rhea" id="RHEA-COMP:11060"/>
        <dbReference type="Rhea" id="RHEA-COMP:11061"/>
        <dbReference type="ChEBI" id="CHEBI:15378"/>
        <dbReference type="ChEBI" id="CHEBI:30013"/>
        <dbReference type="ChEBI" id="CHEBI:57692"/>
        <dbReference type="ChEBI" id="CHEBI:74257"/>
        <dbReference type="ChEBI" id="CHEBI:456215"/>
        <dbReference type="EC" id="2.7.1.180"/>
    </reaction>
</comment>
<evidence type="ECO:0000259" key="12">
    <source>
        <dbReference type="PROSITE" id="PS50003"/>
    </source>
</evidence>
<evidence type="ECO:0000256" key="9">
    <source>
        <dbReference type="ARBA" id="ARBA00048540"/>
    </source>
</evidence>